<evidence type="ECO:0000256" key="1">
    <source>
        <dbReference type="ARBA" id="ARBA00006484"/>
    </source>
</evidence>
<dbReference type="OrthoDB" id="10253736at2759"/>
<proteinExistence type="inferred from homology"/>
<dbReference type="PRINTS" id="PR00081">
    <property type="entry name" value="GDHRDH"/>
</dbReference>
<name>A0A0M9VMU1_9BASI</name>
<dbReference type="VEuPathDB" id="FungiDB:Malapachy_0326"/>
<dbReference type="STRING" id="77020.A0A0M9VMU1"/>
<organism evidence="4 5">
    <name type="scientific">Malassezia pachydermatis</name>
    <dbReference type="NCBI Taxonomy" id="77020"/>
    <lineage>
        <taxon>Eukaryota</taxon>
        <taxon>Fungi</taxon>
        <taxon>Dikarya</taxon>
        <taxon>Basidiomycota</taxon>
        <taxon>Ustilaginomycotina</taxon>
        <taxon>Malasseziomycetes</taxon>
        <taxon>Malasseziales</taxon>
        <taxon>Malasseziaceae</taxon>
        <taxon>Malassezia</taxon>
    </lineage>
</organism>
<reference evidence="4 5" key="1">
    <citation type="submission" date="2015-07" db="EMBL/GenBank/DDBJ databases">
        <title>Draft Genome Sequence of Malassezia furfur CBS1878 and Malassezia pachydermatis CBS1879.</title>
        <authorList>
            <person name="Triana S."/>
            <person name="Ohm R."/>
            <person name="Gonzalez A."/>
            <person name="DeCock H."/>
            <person name="Restrepo S."/>
            <person name="Celis A."/>
        </authorList>
    </citation>
    <scope>NUCLEOTIDE SEQUENCE [LARGE SCALE GENOMIC DNA]</scope>
    <source>
        <strain evidence="4 5">CBS 1879</strain>
    </source>
</reference>
<feature type="transmembrane region" description="Helical" evidence="3">
    <location>
        <begin position="12"/>
        <end position="36"/>
    </location>
</feature>
<dbReference type="GO" id="GO:0016616">
    <property type="term" value="F:oxidoreductase activity, acting on the CH-OH group of donors, NAD or NADP as acceptor"/>
    <property type="evidence" value="ECO:0007669"/>
    <property type="project" value="TreeGrafter"/>
</dbReference>
<dbReference type="Proteomes" id="UP000037751">
    <property type="component" value="Unassembled WGS sequence"/>
</dbReference>
<keyword evidence="5" id="KW-1185">Reference proteome</keyword>
<dbReference type="AlphaFoldDB" id="A0A0M9VMU1"/>
<evidence type="ECO:0000256" key="2">
    <source>
        <dbReference type="ARBA" id="ARBA00023002"/>
    </source>
</evidence>
<dbReference type="RefSeq" id="XP_017990231.1">
    <property type="nucleotide sequence ID" value="XM_018134851.1"/>
</dbReference>
<evidence type="ECO:0000313" key="4">
    <source>
        <dbReference type="EMBL" id="KOS12599.1"/>
    </source>
</evidence>
<dbReference type="Pfam" id="PF00106">
    <property type="entry name" value="adh_short"/>
    <property type="match status" value="1"/>
</dbReference>
<keyword evidence="3" id="KW-0472">Membrane</keyword>
<accession>A0A0M9VMU1</accession>
<dbReference type="Gene3D" id="3.40.50.720">
    <property type="entry name" value="NAD(P)-binding Rossmann-like Domain"/>
    <property type="match status" value="1"/>
</dbReference>
<dbReference type="EMBL" id="LGAV01000010">
    <property type="protein sequence ID" value="KOS12599.1"/>
    <property type="molecule type" value="Genomic_DNA"/>
</dbReference>
<comment type="caution">
    <text evidence="4">The sequence shown here is derived from an EMBL/GenBank/DDBJ whole genome shotgun (WGS) entry which is preliminary data.</text>
</comment>
<sequence length="398" mass="43399">MSDFKAPFTLDTIVNFLDVVPFSAPFLVILPLAALVMDRRGQSVSQILTNLPTLRGWYELLSKRHVWLYRIMIVVVLRLVSKRLSRRAINLGVPKADRPNWKKDVMVITGGATGIGKVVVELVSRRYGGRIAVLDVAEPTYAPAANGAPEILYVRTDVTKAESIAAAHEKIKQTFGESPSIVVSCAGIAIGGSILDVSTNAFRRTFEINALANVNLAKEFLPFMVKNNHGHYMTVASSASYYSLPMLGPYSLSKAAALAFHETLRAELRAVYNAPRVRTSIVTPTKVKTLLGYALKDTKNQFINRVLEPIEVATAMVDALDSGLGHSVSQPWSTKILPFIRAMPEWFRSFIAATGDTDQAVTAESIASGLKAGYGKSLGAEFSDVFNEMASRFGGTKE</sequence>
<comment type="similarity">
    <text evidence="1">Belongs to the short-chain dehydrogenases/reductases (SDR) family.</text>
</comment>
<keyword evidence="3" id="KW-0812">Transmembrane</keyword>
<dbReference type="PANTHER" id="PTHR24322:SF736">
    <property type="entry name" value="RETINOL DEHYDROGENASE 10"/>
    <property type="match status" value="1"/>
</dbReference>
<protein>
    <submittedName>
        <fullName evidence="4">Short-chain dehydrogenase reductase</fullName>
    </submittedName>
</protein>
<keyword evidence="3" id="KW-1133">Transmembrane helix</keyword>
<evidence type="ECO:0000313" key="5">
    <source>
        <dbReference type="Proteomes" id="UP000037751"/>
    </source>
</evidence>
<dbReference type="SUPFAM" id="SSF51735">
    <property type="entry name" value="NAD(P)-binding Rossmann-fold domains"/>
    <property type="match status" value="1"/>
</dbReference>
<evidence type="ECO:0000256" key="3">
    <source>
        <dbReference type="SAM" id="Phobius"/>
    </source>
</evidence>
<keyword evidence="2" id="KW-0560">Oxidoreductase</keyword>
<dbReference type="PANTHER" id="PTHR24322">
    <property type="entry name" value="PKSB"/>
    <property type="match status" value="1"/>
</dbReference>
<gene>
    <name evidence="4" type="ORF">Malapachy_0326</name>
</gene>
<dbReference type="InterPro" id="IPR002347">
    <property type="entry name" value="SDR_fam"/>
</dbReference>
<dbReference type="GeneID" id="28726726"/>
<dbReference type="InterPro" id="IPR036291">
    <property type="entry name" value="NAD(P)-bd_dom_sf"/>
</dbReference>